<evidence type="ECO:0000256" key="1">
    <source>
        <dbReference type="SAM" id="MobiDB-lite"/>
    </source>
</evidence>
<gene>
    <name evidence="2" type="ORF">C5Y83_07760</name>
</gene>
<feature type="region of interest" description="Disordered" evidence="1">
    <location>
        <begin position="230"/>
        <end position="257"/>
    </location>
</feature>
<accession>A0A2S8G060</accession>
<sequence>MSENPAKIRDLRRLWKPHKLRLSEILTEHPTNIRFHRAASWIQRAEDVNDESDLEISLISYWVAFNSLYGQWNELAHAPECDTDCWRIFLDRMLDLDESNFVVDALDEHKSLVMAIFDDEYLSRFYWIEPSEKQAGKSKKVKYDARTWYIKANWTLILDRLVERIYLLRCQLVHGASTYNGKLNRTAIRHCATMMDHLLRAFLQVWIHHGADEDWGIMCYPPQRKFSQVGNGRIPQGLDSRPMNGSASHDGRSRRPR</sequence>
<dbReference type="OrthoDB" id="272343at2"/>
<dbReference type="RefSeq" id="WP_105329077.1">
    <property type="nucleotide sequence ID" value="NZ_PUHY01000005.1"/>
</dbReference>
<evidence type="ECO:0000313" key="2">
    <source>
        <dbReference type="EMBL" id="PQO37828.1"/>
    </source>
</evidence>
<evidence type="ECO:0000313" key="3">
    <source>
        <dbReference type="Proteomes" id="UP000238322"/>
    </source>
</evidence>
<reference evidence="2 3" key="1">
    <citation type="submission" date="2018-02" db="EMBL/GenBank/DDBJ databases">
        <title>Comparative genomes isolates from brazilian mangrove.</title>
        <authorList>
            <person name="Araujo J.E."/>
            <person name="Taketani R.G."/>
            <person name="Silva M.C.P."/>
            <person name="Loureco M.V."/>
            <person name="Andreote F.D."/>
        </authorList>
    </citation>
    <scope>NUCLEOTIDE SEQUENCE [LARGE SCALE GENOMIC DNA]</scope>
    <source>
        <strain evidence="2 3">Hex-1 MGV</strain>
    </source>
</reference>
<dbReference type="AlphaFoldDB" id="A0A2S8G060"/>
<evidence type="ECO:0008006" key="4">
    <source>
        <dbReference type="Google" id="ProtNLM"/>
    </source>
</evidence>
<dbReference type="Proteomes" id="UP000238322">
    <property type="component" value="Unassembled WGS sequence"/>
</dbReference>
<comment type="caution">
    <text evidence="2">The sequence shown here is derived from an EMBL/GenBank/DDBJ whole genome shotgun (WGS) entry which is preliminary data.</text>
</comment>
<name>A0A2S8G060_9BACT</name>
<protein>
    <recommendedName>
        <fullName evidence="4">Apea-like HEPN domain-containing protein</fullName>
    </recommendedName>
</protein>
<organism evidence="2 3">
    <name type="scientific">Blastopirellula marina</name>
    <dbReference type="NCBI Taxonomy" id="124"/>
    <lineage>
        <taxon>Bacteria</taxon>
        <taxon>Pseudomonadati</taxon>
        <taxon>Planctomycetota</taxon>
        <taxon>Planctomycetia</taxon>
        <taxon>Pirellulales</taxon>
        <taxon>Pirellulaceae</taxon>
        <taxon>Blastopirellula</taxon>
    </lineage>
</organism>
<dbReference type="EMBL" id="PUHY01000005">
    <property type="protein sequence ID" value="PQO37828.1"/>
    <property type="molecule type" value="Genomic_DNA"/>
</dbReference>
<proteinExistence type="predicted"/>